<dbReference type="Gene3D" id="3.30.470.30">
    <property type="entry name" value="DNA ligase/mRNA capping enzyme"/>
    <property type="match status" value="1"/>
</dbReference>
<dbReference type="STRING" id="139825.A0A401GVW9"/>
<sequence length="1034" mass="113696">MTDVNSPTVPVNSIPFAFFVSLVEAIGAIKPRKTSSTAPHSSDTTSPAFRTFQNWVAELRRRYAPLPYGTTAVVFRLLFPEEDVRRKYGMQETRLGLHLSNVLALSNITHGRGRRLMHWNSQGALGCLGVEVRDIMSESSAVTESSISITEVDALLTELATTCAFSASTVRQSSTSSPPGSRESILRALYTAVTPGEASVLTQIILKDLRPLLYPIPEDAGHYTAALLHYNSNSITQLTKWDGMHEAALVYERREDGGDPPKPQPGIQVQIPKCVKGQGCAQALQLFNGSEKIWVETKYDGERAQIHVELASELGSQPTITIFSKSGRDSTLDRFAIHSVISEALDLGNRNSTTPQGITNSVAGKINKNVILEAEMVAFSDTLNKIDEFWRIRSLVASTALGVRHTGATKAHVGEDEILDSQCSMISNASDGGTRHLALVFFDVLLLDDTSLLSASYSTRRAILESVVTEIPGYSMLAQRTHIDPLTQDADALLRTVFSKLIADHQEGIVLKADEGRYNERRFPWVKLKKDYIPGYGDTLDLVLVGAAWEKDRARVLSVPPTVYTTFYLGALSNGDIIKGDLAVPPHFEVFFTVCYGLTREKLEELNFIIKSADPVPYSSRNPMTGLSYKCNLFPGLPPSAVLLRQPVLAEVFGAGFTKAPQNKFYELRFPRISKVFRPSERSWTEGTTLEEFQSIARESVGRDRPNKDVDDWCNELWGKPRSPGVDCPRKRKNTEAAWESKLALVDQKQNHKRARKIEIHSRARADDSLPHRPRRVRETENVGSPAAGPSGCSPTLRAFGSVTNIARDPVTQILLAPSPANVQDEEPSADRRPSTSSVAVNSPGALECPPATPILGHAAPPNSCMDHPRLWHCAALSSTDASVFGCKQGNRGFSTQLSALLENAVIWLAKPSNSSRPSQRAPSRLALPEGQLVHGLESFLQACGWNTADNNTCNWAERGIVFVEEGIIETRAEDWMEYPLKTLLSRRALLVSLGMAARCKPVWVFGVGVLDSHKLRNQDQEGDLENRALCKLG</sequence>
<dbReference type="GO" id="GO:0006303">
    <property type="term" value="P:double-strand break repair via nonhomologous end joining"/>
    <property type="evidence" value="ECO:0007669"/>
    <property type="project" value="TreeGrafter"/>
</dbReference>
<evidence type="ECO:0000259" key="7">
    <source>
        <dbReference type="PROSITE" id="PS50160"/>
    </source>
</evidence>
<dbReference type="InterPro" id="IPR012310">
    <property type="entry name" value="DNA_ligase_ATP-dep_cent"/>
</dbReference>
<dbReference type="InterPro" id="IPR012340">
    <property type="entry name" value="NA-bd_OB-fold"/>
</dbReference>
<accession>A0A401GVW9</accession>
<dbReference type="PROSITE" id="PS00333">
    <property type="entry name" value="DNA_LIGASE_A2"/>
    <property type="match status" value="1"/>
</dbReference>
<dbReference type="Proteomes" id="UP000287166">
    <property type="component" value="Unassembled WGS sequence"/>
</dbReference>
<dbReference type="InParanoid" id="A0A401GVW9"/>
<dbReference type="OrthoDB" id="7482721at2759"/>
<keyword evidence="9" id="KW-1185">Reference proteome</keyword>
<evidence type="ECO:0000256" key="1">
    <source>
        <dbReference type="ARBA" id="ARBA00007572"/>
    </source>
</evidence>
<feature type="compositionally biased region" description="Basic and acidic residues" evidence="6">
    <location>
        <begin position="757"/>
        <end position="781"/>
    </location>
</feature>
<evidence type="ECO:0000256" key="3">
    <source>
        <dbReference type="ARBA" id="ARBA00022741"/>
    </source>
</evidence>
<dbReference type="InterPro" id="IPR016059">
    <property type="entry name" value="DNA_ligase_ATP-dep_CS"/>
</dbReference>
<dbReference type="SUPFAM" id="SSF56091">
    <property type="entry name" value="DNA ligase/mRNA capping enzyme, catalytic domain"/>
    <property type="match status" value="1"/>
</dbReference>
<proteinExistence type="inferred from homology"/>
<keyword evidence="4" id="KW-0067">ATP-binding</keyword>
<organism evidence="8 9">
    <name type="scientific">Sparassis crispa</name>
    <dbReference type="NCBI Taxonomy" id="139825"/>
    <lineage>
        <taxon>Eukaryota</taxon>
        <taxon>Fungi</taxon>
        <taxon>Dikarya</taxon>
        <taxon>Basidiomycota</taxon>
        <taxon>Agaricomycotina</taxon>
        <taxon>Agaricomycetes</taxon>
        <taxon>Polyporales</taxon>
        <taxon>Sparassidaceae</taxon>
        <taxon>Sparassis</taxon>
    </lineage>
</organism>
<evidence type="ECO:0000256" key="4">
    <source>
        <dbReference type="ARBA" id="ARBA00022840"/>
    </source>
</evidence>
<dbReference type="PANTHER" id="PTHR45997">
    <property type="entry name" value="DNA LIGASE 4"/>
    <property type="match status" value="1"/>
</dbReference>
<reference evidence="8 9" key="1">
    <citation type="journal article" date="2018" name="Sci. Rep.">
        <title>Genome sequence of the cauliflower mushroom Sparassis crispa (Hanabiratake) and its association with beneficial usage.</title>
        <authorList>
            <person name="Kiyama R."/>
            <person name="Furutani Y."/>
            <person name="Kawaguchi K."/>
            <person name="Nakanishi T."/>
        </authorList>
    </citation>
    <scope>NUCLEOTIDE SEQUENCE [LARGE SCALE GENOMIC DNA]</scope>
</reference>
<evidence type="ECO:0000313" key="9">
    <source>
        <dbReference type="Proteomes" id="UP000287166"/>
    </source>
</evidence>
<dbReference type="EMBL" id="BFAD01000009">
    <property type="protein sequence ID" value="GBE86340.1"/>
    <property type="molecule type" value="Genomic_DNA"/>
</dbReference>
<dbReference type="InterPro" id="IPR036599">
    <property type="entry name" value="DNA_ligase_N_sf"/>
</dbReference>
<comment type="similarity">
    <text evidence="1">Belongs to the ATP-dependent DNA ligase family.</text>
</comment>
<dbReference type="PROSITE" id="PS50160">
    <property type="entry name" value="DNA_LIGASE_A3"/>
    <property type="match status" value="1"/>
</dbReference>
<dbReference type="PANTHER" id="PTHR45997:SF2">
    <property type="entry name" value="ATP DEPENDENT DNA LIGASE DOMAIN PROTEIN (AFU_ORTHOLOGUE AFUA_5G02430)"/>
    <property type="match status" value="1"/>
</dbReference>
<dbReference type="Pfam" id="PF01068">
    <property type="entry name" value="DNA_ligase_A_M"/>
    <property type="match status" value="1"/>
</dbReference>
<keyword evidence="5" id="KW-0539">Nucleus</keyword>
<evidence type="ECO:0000313" key="8">
    <source>
        <dbReference type="EMBL" id="GBE86340.1"/>
    </source>
</evidence>
<dbReference type="GeneID" id="38783257"/>
<comment type="caution">
    <text evidence="8">The sequence shown here is derived from an EMBL/GenBank/DDBJ whole genome shotgun (WGS) entry which is preliminary data.</text>
</comment>
<dbReference type="InterPro" id="IPR029710">
    <property type="entry name" value="LIG4"/>
</dbReference>
<keyword evidence="2" id="KW-0436">Ligase</keyword>
<feature type="region of interest" description="Disordered" evidence="6">
    <location>
        <begin position="819"/>
        <end position="843"/>
    </location>
</feature>
<feature type="domain" description="ATP-dependent DNA ligase family profile" evidence="7">
    <location>
        <begin position="439"/>
        <end position="573"/>
    </location>
</feature>
<dbReference type="Gene3D" id="2.40.50.140">
    <property type="entry name" value="Nucleic acid-binding proteins"/>
    <property type="match status" value="1"/>
</dbReference>
<keyword evidence="3" id="KW-0547">Nucleotide-binding</keyword>
<dbReference type="GO" id="GO:0006297">
    <property type="term" value="P:nucleotide-excision repair, DNA gap filling"/>
    <property type="evidence" value="ECO:0007669"/>
    <property type="project" value="TreeGrafter"/>
</dbReference>
<gene>
    <name evidence="8" type="ORF">SCP_0902190</name>
</gene>
<dbReference type="GO" id="GO:0003677">
    <property type="term" value="F:DNA binding"/>
    <property type="evidence" value="ECO:0007669"/>
    <property type="project" value="InterPro"/>
</dbReference>
<name>A0A401GVW9_9APHY</name>
<dbReference type="GO" id="GO:0032807">
    <property type="term" value="C:DNA ligase IV complex"/>
    <property type="evidence" value="ECO:0007669"/>
    <property type="project" value="TreeGrafter"/>
</dbReference>
<evidence type="ECO:0000256" key="5">
    <source>
        <dbReference type="ARBA" id="ARBA00023242"/>
    </source>
</evidence>
<feature type="region of interest" description="Disordered" evidence="6">
    <location>
        <begin position="748"/>
        <end position="796"/>
    </location>
</feature>
<evidence type="ECO:0000256" key="6">
    <source>
        <dbReference type="SAM" id="MobiDB-lite"/>
    </source>
</evidence>
<dbReference type="GO" id="GO:0006310">
    <property type="term" value="P:DNA recombination"/>
    <property type="evidence" value="ECO:0007669"/>
    <property type="project" value="InterPro"/>
</dbReference>
<dbReference type="AlphaFoldDB" id="A0A401GVW9"/>
<evidence type="ECO:0000256" key="2">
    <source>
        <dbReference type="ARBA" id="ARBA00022598"/>
    </source>
</evidence>
<dbReference type="Gene3D" id="1.10.3260.10">
    <property type="entry name" value="DNA ligase, ATP-dependent, N-terminal domain"/>
    <property type="match status" value="1"/>
</dbReference>
<dbReference type="PROSITE" id="PS00697">
    <property type="entry name" value="DNA_LIGASE_A1"/>
    <property type="match status" value="1"/>
</dbReference>
<dbReference type="GO" id="GO:0005524">
    <property type="term" value="F:ATP binding"/>
    <property type="evidence" value="ECO:0007669"/>
    <property type="project" value="UniProtKB-KW"/>
</dbReference>
<dbReference type="Pfam" id="PF04675">
    <property type="entry name" value="DNA_ligase_A_N"/>
    <property type="match status" value="1"/>
</dbReference>
<dbReference type="RefSeq" id="XP_027617253.1">
    <property type="nucleotide sequence ID" value="XM_027761452.1"/>
</dbReference>
<protein>
    <recommendedName>
        <fullName evidence="7">ATP-dependent DNA ligase family profile domain-containing protein</fullName>
    </recommendedName>
</protein>
<dbReference type="InterPro" id="IPR012308">
    <property type="entry name" value="DNA_ligase_ATP-dep_N"/>
</dbReference>
<dbReference type="GO" id="GO:0003910">
    <property type="term" value="F:DNA ligase (ATP) activity"/>
    <property type="evidence" value="ECO:0007669"/>
    <property type="project" value="InterPro"/>
</dbReference>